<keyword evidence="10" id="KW-0732">Signal</keyword>
<dbReference type="EC" id="3.2.1.-" evidence="9"/>
<evidence type="ECO:0000256" key="2">
    <source>
        <dbReference type="ARBA" id="ARBA00006044"/>
    </source>
</evidence>
<comment type="similarity">
    <text evidence="2 9">Belongs to the glycosyl hydrolase 7 (cellulase C) family.</text>
</comment>
<dbReference type="PANTHER" id="PTHR33753">
    <property type="entry name" value="1,4-BETA-D-GLUCAN CELLOBIOHYDROLASE B"/>
    <property type="match status" value="1"/>
</dbReference>
<keyword evidence="8 9" id="KW-0624">Polysaccharide degradation</keyword>
<dbReference type="InterPro" id="IPR013320">
    <property type="entry name" value="ConA-like_dom_sf"/>
</dbReference>
<evidence type="ECO:0000256" key="8">
    <source>
        <dbReference type="ARBA" id="ARBA00023326"/>
    </source>
</evidence>
<dbReference type="OrthoDB" id="412382at2759"/>
<comment type="catalytic activity">
    <reaction evidence="1">
        <text>Endohydrolysis of (1-&gt;4)-beta-D-glucosidic linkages in cellulose, lichenin and cereal beta-D-glucans.</text>
        <dbReference type="EC" id="3.2.1.4"/>
    </reaction>
</comment>
<evidence type="ECO:0000256" key="3">
    <source>
        <dbReference type="ARBA" id="ARBA00022801"/>
    </source>
</evidence>
<keyword evidence="7 9" id="KW-0326">Glycosidase</keyword>
<evidence type="ECO:0000256" key="10">
    <source>
        <dbReference type="SAM" id="SignalP"/>
    </source>
</evidence>
<gene>
    <name evidence="11" type="ORF">B0I35DRAFT_356430</name>
</gene>
<dbReference type="PRINTS" id="PR00734">
    <property type="entry name" value="GLHYDRLASE7"/>
</dbReference>
<evidence type="ECO:0000313" key="12">
    <source>
        <dbReference type="Proteomes" id="UP000813444"/>
    </source>
</evidence>
<evidence type="ECO:0000256" key="9">
    <source>
        <dbReference type="RuleBase" id="RU361164"/>
    </source>
</evidence>
<comment type="caution">
    <text evidence="11">The sequence shown here is derived from an EMBL/GenBank/DDBJ whole genome shotgun (WGS) entry which is preliminary data.</text>
</comment>
<keyword evidence="5" id="KW-0325">Glycoprotein</keyword>
<dbReference type="GO" id="GO:0030245">
    <property type="term" value="P:cellulose catabolic process"/>
    <property type="evidence" value="ECO:0007669"/>
    <property type="project" value="UniProtKB-KW"/>
</dbReference>
<keyword evidence="6" id="KW-0119">Carbohydrate metabolism</keyword>
<reference evidence="11" key="1">
    <citation type="journal article" date="2021" name="Nat. Commun.">
        <title>Genetic determinants of endophytism in the Arabidopsis root mycobiome.</title>
        <authorList>
            <person name="Mesny F."/>
            <person name="Miyauchi S."/>
            <person name="Thiergart T."/>
            <person name="Pickel B."/>
            <person name="Atanasova L."/>
            <person name="Karlsson M."/>
            <person name="Huettel B."/>
            <person name="Barry K.W."/>
            <person name="Haridas S."/>
            <person name="Chen C."/>
            <person name="Bauer D."/>
            <person name="Andreopoulos W."/>
            <person name="Pangilinan J."/>
            <person name="LaButti K."/>
            <person name="Riley R."/>
            <person name="Lipzen A."/>
            <person name="Clum A."/>
            <person name="Drula E."/>
            <person name="Henrissat B."/>
            <person name="Kohler A."/>
            <person name="Grigoriev I.V."/>
            <person name="Martin F.M."/>
            <person name="Hacquard S."/>
        </authorList>
    </citation>
    <scope>NUCLEOTIDE SEQUENCE</scope>
    <source>
        <strain evidence="11">MPI-CAGE-CH-0235</strain>
    </source>
</reference>
<evidence type="ECO:0000256" key="5">
    <source>
        <dbReference type="ARBA" id="ARBA00023180"/>
    </source>
</evidence>
<dbReference type="Gene3D" id="2.70.100.10">
    <property type="entry name" value="Glycoside hydrolase, family 7, domain"/>
    <property type="match status" value="1"/>
</dbReference>
<dbReference type="AlphaFoldDB" id="A0A8K0SQT5"/>
<evidence type="ECO:0000256" key="7">
    <source>
        <dbReference type="ARBA" id="ARBA00023295"/>
    </source>
</evidence>
<feature type="chain" id="PRO_5035436114" description="Glucanase" evidence="10">
    <location>
        <begin position="19"/>
        <end position="427"/>
    </location>
</feature>
<dbReference type="InterPro" id="IPR037019">
    <property type="entry name" value="Glyco_hydro_7_sf"/>
</dbReference>
<dbReference type="Pfam" id="PF00840">
    <property type="entry name" value="Glyco_hydro_7"/>
    <property type="match status" value="1"/>
</dbReference>
<keyword evidence="12" id="KW-1185">Reference proteome</keyword>
<dbReference type="CDD" id="cd07999">
    <property type="entry name" value="GH7_CBH_EG"/>
    <property type="match status" value="1"/>
</dbReference>
<name>A0A8K0SQT5_9HYPO</name>
<dbReference type="GO" id="GO:0008810">
    <property type="term" value="F:cellulase activity"/>
    <property type="evidence" value="ECO:0007669"/>
    <property type="project" value="UniProtKB-EC"/>
</dbReference>
<proteinExistence type="inferred from homology"/>
<feature type="signal peptide" evidence="10">
    <location>
        <begin position="1"/>
        <end position="18"/>
    </location>
</feature>
<evidence type="ECO:0000313" key="11">
    <source>
        <dbReference type="EMBL" id="KAH7312430.1"/>
    </source>
</evidence>
<sequence length="427" mass="46660">MARSLPFVASALMGLAAAQHVGNPEEGHPEIKTWRCTVTGGCVEHTNYIVLDALSHWVYQVDNPSYGCGDWGNAPNETVCPDVETCQKNCAMDGIADYSTHGVTTEGSALHLDMLRDSDLNVWSPRVYLLAEDKQTYEMLHLVDQEISFDVDPSKLPCGMNGALYLSEMLEDGGKSDINQAGAYYGTGYCDAQCFTTPFINGEPNLEGYGSCCNEMDIFESNSRSTHLAPHTCNITGLYKCEPDECAFEGVCDKNGCGFNPYNVGNHEFYGHDLVVDTKRPFTVVTQFPADDSGTMIEYRRLYIQDGQVIQQPTSKLEGVPSINYVNDEFCTAMGARKYLELGAAAGMGHALDRGMVLAMSVWWDEGGNMQWLDGGQAGPCNATEGNPSVIREIQPDAAVTFSNFKWGEIGSTFSGNVTKCKRSLSD</sequence>
<evidence type="ECO:0000256" key="6">
    <source>
        <dbReference type="ARBA" id="ARBA00023277"/>
    </source>
</evidence>
<accession>A0A8K0SQT5</accession>
<dbReference type="SUPFAM" id="SSF49899">
    <property type="entry name" value="Concanavalin A-like lectins/glucanases"/>
    <property type="match status" value="1"/>
</dbReference>
<evidence type="ECO:0000256" key="4">
    <source>
        <dbReference type="ARBA" id="ARBA00023001"/>
    </source>
</evidence>
<protein>
    <recommendedName>
        <fullName evidence="9">Glucanase</fullName>
        <ecNumber evidence="9">3.2.1.-</ecNumber>
    </recommendedName>
</protein>
<evidence type="ECO:0000256" key="1">
    <source>
        <dbReference type="ARBA" id="ARBA00000966"/>
    </source>
</evidence>
<keyword evidence="3 9" id="KW-0378">Hydrolase</keyword>
<organism evidence="11 12">
    <name type="scientific">Stachybotrys elegans</name>
    <dbReference type="NCBI Taxonomy" id="80388"/>
    <lineage>
        <taxon>Eukaryota</taxon>
        <taxon>Fungi</taxon>
        <taxon>Dikarya</taxon>
        <taxon>Ascomycota</taxon>
        <taxon>Pezizomycotina</taxon>
        <taxon>Sordariomycetes</taxon>
        <taxon>Hypocreomycetidae</taxon>
        <taxon>Hypocreales</taxon>
        <taxon>Stachybotryaceae</taxon>
        <taxon>Stachybotrys</taxon>
    </lineage>
</organism>
<dbReference type="Proteomes" id="UP000813444">
    <property type="component" value="Unassembled WGS sequence"/>
</dbReference>
<dbReference type="EMBL" id="JAGPNK010000010">
    <property type="protein sequence ID" value="KAH7312430.1"/>
    <property type="molecule type" value="Genomic_DNA"/>
</dbReference>
<keyword evidence="4 9" id="KW-0136">Cellulose degradation</keyword>
<dbReference type="InterPro" id="IPR001722">
    <property type="entry name" value="Glyco_hydro_7"/>
</dbReference>
<dbReference type="PANTHER" id="PTHR33753:SF1">
    <property type="entry name" value="ENDO-BETA-1,4-GLUCANASE CELB"/>
    <property type="match status" value="1"/>
</dbReference>